<dbReference type="PROSITE" id="PS51462">
    <property type="entry name" value="NUDIX"/>
    <property type="match status" value="1"/>
</dbReference>
<reference evidence="5" key="1">
    <citation type="submission" date="2018-06" db="EMBL/GenBank/DDBJ databases">
        <authorList>
            <person name="Zhirakovskaya E."/>
        </authorList>
    </citation>
    <scope>NUCLEOTIDE SEQUENCE</scope>
</reference>
<dbReference type="GO" id="GO:0004787">
    <property type="term" value="F:thiamine diphosphate phosphatase activity"/>
    <property type="evidence" value="ECO:0007669"/>
    <property type="project" value="InterPro"/>
</dbReference>
<accession>A0A3B0Y4R2</accession>
<dbReference type="InterPro" id="IPR033713">
    <property type="entry name" value="NudJ"/>
</dbReference>
<dbReference type="Gene3D" id="3.90.79.10">
    <property type="entry name" value="Nucleoside Triphosphate Pyrophosphohydrolase"/>
    <property type="match status" value="1"/>
</dbReference>
<sequence>MIHITVAAIIESDNKFLMVEEHCSGQQVINQPAGHLEPGETLVQATIRETLEETTWTFSPDYLVGIYRWVNPDTDDSYLRVALAGQASNPDSSLTLDTGIIQALWLSIQELQAQQQRMRTPLVMKCINDYLAGAKHSLDLLQDCIK</sequence>
<dbReference type="InterPro" id="IPR000086">
    <property type="entry name" value="NUDIX_hydrolase_dom"/>
</dbReference>
<dbReference type="PANTHER" id="PTHR43222:SF11">
    <property type="entry name" value="PHOSPHATASE NUDJ"/>
    <property type="match status" value="1"/>
</dbReference>
<protein>
    <recommendedName>
        <fullName evidence="3">Phosphatase NudJ</fullName>
    </recommendedName>
</protein>
<dbReference type="GO" id="GO:0017111">
    <property type="term" value="F:ribonucleoside triphosphate phosphatase activity"/>
    <property type="evidence" value="ECO:0007669"/>
    <property type="project" value="InterPro"/>
</dbReference>
<dbReference type="PANTHER" id="PTHR43222">
    <property type="entry name" value="NUDIX HYDROLASE 23"/>
    <property type="match status" value="1"/>
</dbReference>
<dbReference type="SUPFAM" id="SSF55811">
    <property type="entry name" value="Nudix"/>
    <property type="match status" value="1"/>
</dbReference>
<dbReference type="CDD" id="cd03675">
    <property type="entry name" value="NUDIX_Hydrolase"/>
    <property type="match status" value="1"/>
</dbReference>
<organism evidence="5">
    <name type="scientific">hydrothermal vent metagenome</name>
    <dbReference type="NCBI Taxonomy" id="652676"/>
    <lineage>
        <taxon>unclassified sequences</taxon>
        <taxon>metagenomes</taxon>
        <taxon>ecological metagenomes</taxon>
    </lineage>
</organism>
<keyword evidence="5" id="KW-0378">Hydrolase</keyword>
<evidence type="ECO:0000256" key="2">
    <source>
        <dbReference type="ARBA" id="ARBA00011245"/>
    </source>
</evidence>
<dbReference type="AlphaFoldDB" id="A0A3B0Y4R2"/>
<proteinExistence type="inferred from homology"/>
<gene>
    <name evidence="5" type="ORF">MNBD_GAMMA12-1565</name>
</gene>
<evidence type="ECO:0000256" key="3">
    <source>
        <dbReference type="ARBA" id="ARBA00015552"/>
    </source>
</evidence>
<name>A0A3B0Y4R2_9ZZZZ</name>
<dbReference type="Pfam" id="PF00293">
    <property type="entry name" value="NUDIX"/>
    <property type="match status" value="1"/>
</dbReference>
<dbReference type="GO" id="GO:0017110">
    <property type="term" value="F:nucleoside diphosphate phosphatase activity"/>
    <property type="evidence" value="ECO:0007669"/>
    <property type="project" value="InterPro"/>
</dbReference>
<evidence type="ECO:0000259" key="4">
    <source>
        <dbReference type="PROSITE" id="PS51462"/>
    </source>
</evidence>
<feature type="domain" description="Nudix hydrolase" evidence="4">
    <location>
        <begin position="1"/>
        <end position="128"/>
    </location>
</feature>
<comment type="similarity">
    <text evidence="1">Belongs to the Nudix hydrolase family. NudJ subfamily.</text>
</comment>
<evidence type="ECO:0000256" key="1">
    <source>
        <dbReference type="ARBA" id="ARBA00007608"/>
    </source>
</evidence>
<evidence type="ECO:0000313" key="5">
    <source>
        <dbReference type="EMBL" id="VAW75715.1"/>
    </source>
</evidence>
<dbReference type="EMBL" id="UOFL01000092">
    <property type="protein sequence ID" value="VAW75715.1"/>
    <property type="molecule type" value="Genomic_DNA"/>
</dbReference>
<comment type="subunit">
    <text evidence="2">Monomer.</text>
</comment>
<dbReference type="InterPro" id="IPR015797">
    <property type="entry name" value="NUDIX_hydrolase-like_dom_sf"/>
</dbReference>